<keyword evidence="6 7" id="KW-0066">ATP synthesis</keyword>
<comment type="function">
    <text evidence="7">F(1)F(0) ATP synthase produces ATP from ADP in the presence of a proton or sodium gradient. F-type ATPases consist of two structural domains, F(1) containing the extramembraneous catalytic core and F(0) containing the membrane proton channel, linked together by a central stalk and a peripheral stalk. During catalysis, ATP synthesis in the catalytic domain of F(1) is coupled via a rotary mechanism of the central stalk subunits to proton translocation.</text>
</comment>
<comment type="subcellular location">
    <subcellularLocation>
        <location evidence="7">Cell inner membrane</location>
        <topology evidence="7">Peripheral membrane protein</topology>
    </subcellularLocation>
    <subcellularLocation>
        <location evidence="1">Membrane</location>
    </subcellularLocation>
</comment>
<evidence type="ECO:0000256" key="1">
    <source>
        <dbReference type="ARBA" id="ARBA00004370"/>
    </source>
</evidence>
<comment type="function">
    <text evidence="7">This protein is part of the stalk that links CF(0) to CF(1). It either transmits conformational changes from CF(0) to CF(1) or is implicated in proton conduction.</text>
</comment>
<dbReference type="HAMAP" id="MF_01416">
    <property type="entry name" value="ATP_synth_delta_bact"/>
    <property type="match status" value="1"/>
</dbReference>
<dbReference type="Gene3D" id="1.10.520.20">
    <property type="entry name" value="N-terminal domain of the delta subunit of the F1F0-ATP synthase"/>
    <property type="match status" value="1"/>
</dbReference>
<dbReference type="PRINTS" id="PR00125">
    <property type="entry name" value="ATPASEDELTA"/>
</dbReference>
<dbReference type="GO" id="GO:0046933">
    <property type="term" value="F:proton-transporting ATP synthase activity, rotational mechanism"/>
    <property type="evidence" value="ECO:0007669"/>
    <property type="project" value="UniProtKB-UniRule"/>
</dbReference>
<keyword evidence="3 7" id="KW-0375">Hydrogen ion transport</keyword>
<sequence length="178" mass="19445">MKENIIASRYAQALFSEAKSDGKAEDVIAQLSAISALYDASEDFKVLVKNPLIKKEAKQSVIDELKNRGALDEFLYKFLTLLVSKNRLSLLHLIAEQVIAMDMKDKGKAEAFVTVASPLDDASKSSLNDVLSKLTGKKITIRETVDASILGGVIAQVESSLYDASVKGQLNKIKEQLI</sequence>
<evidence type="ECO:0000256" key="2">
    <source>
        <dbReference type="ARBA" id="ARBA00022448"/>
    </source>
</evidence>
<dbReference type="STRING" id="522772.Dacet_0881"/>
<evidence type="ECO:0000256" key="4">
    <source>
        <dbReference type="ARBA" id="ARBA00023065"/>
    </source>
</evidence>
<dbReference type="KEGG" id="dap:Dacet_0881"/>
<protein>
    <recommendedName>
        <fullName evidence="7">ATP synthase subunit delta</fullName>
    </recommendedName>
    <alternativeName>
        <fullName evidence="7">ATP synthase F(1) sector subunit delta</fullName>
    </alternativeName>
    <alternativeName>
        <fullName evidence="7">F-type ATPase subunit delta</fullName>
        <shortName evidence="7">F-ATPase subunit delta</shortName>
    </alternativeName>
</protein>
<keyword evidence="7" id="KW-0997">Cell inner membrane</keyword>
<dbReference type="SUPFAM" id="SSF47928">
    <property type="entry name" value="N-terminal domain of the delta subunit of the F1F0-ATP synthase"/>
    <property type="match status" value="1"/>
</dbReference>
<keyword evidence="7" id="KW-1003">Cell membrane</keyword>
<keyword evidence="5 7" id="KW-0472">Membrane</keyword>
<dbReference type="HOGENOM" id="CLU_085114_4_0_0"/>
<name>D4H614_DENA2</name>
<keyword evidence="7" id="KW-0139">CF(1)</keyword>
<proteinExistence type="inferred from homology"/>
<dbReference type="FunCoup" id="D4H614">
    <property type="interactions" value="340"/>
</dbReference>
<dbReference type="AlphaFoldDB" id="D4H614"/>
<evidence type="ECO:0000256" key="6">
    <source>
        <dbReference type="ARBA" id="ARBA00023310"/>
    </source>
</evidence>
<dbReference type="InParanoid" id="D4H614"/>
<dbReference type="EMBL" id="CP001968">
    <property type="protein sequence ID" value="ADD67660.1"/>
    <property type="molecule type" value="Genomic_DNA"/>
</dbReference>
<dbReference type="PaxDb" id="522772-Dacet_0881"/>
<dbReference type="Proteomes" id="UP000002012">
    <property type="component" value="Chromosome"/>
</dbReference>
<comment type="similarity">
    <text evidence="7">Belongs to the ATPase delta chain family.</text>
</comment>
<dbReference type="eggNOG" id="COG0712">
    <property type="taxonomic scope" value="Bacteria"/>
</dbReference>
<evidence type="ECO:0000256" key="3">
    <source>
        <dbReference type="ARBA" id="ARBA00022781"/>
    </source>
</evidence>
<dbReference type="InterPro" id="IPR000711">
    <property type="entry name" value="ATPase_OSCP/dsu"/>
</dbReference>
<dbReference type="InterPro" id="IPR026015">
    <property type="entry name" value="ATP_synth_OSCP/delta_N_sf"/>
</dbReference>
<accession>D4H614</accession>
<keyword evidence="4 7" id="KW-0406">Ion transport</keyword>
<dbReference type="PANTHER" id="PTHR11910">
    <property type="entry name" value="ATP SYNTHASE DELTA CHAIN"/>
    <property type="match status" value="1"/>
</dbReference>
<keyword evidence="9" id="KW-1185">Reference proteome</keyword>
<evidence type="ECO:0000256" key="5">
    <source>
        <dbReference type="ARBA" id="ARBA00023136"/>
    </source>
</evidence>
<dbReference type="GO" id="GO:0005886">
    <property type="term" value="C:plasma membrane"/>
    <property type="evidence" value="ECO:0007669"/>
    <property type="project" value="UniProtKB-SubCell"/>
</dbReference>
<comment type="subunit">
    <text evidence="7">F-type ATPases have 2 components, F(1) - the catalytic core - and F(0) - the membrane proton channel. F(1) has five subunits: alpha(3), beta(3), gamma(1), delta(1), epsilon(1). F(0) has three main subunits: a(1), b(2) and c(10-14). The alpha and beta chains form an alternating ring which encloses part of the gamma chain. F(1) is attached to F(0) by a central stalk formed by the gamma and epsilon chains, while a peripheral stalk is formed by the delta and b chains.</text>
</comment>
<organism evidence="8 9">
    <name type="scientific">Denitrovibrio acetiphilus (strain DSM 12809 / NBRC 114555 / N2460)</name>
    <dbReference type="NCBI Taxonomy" id="522772"/>
    <lineage>
        <taxon>Bacteria</taxon>
        <taxon>Pseudomonadati</taxon>
        <taxon>Deferribacterota</taxon>
        <taxon>Deferribacteres</taxon>
        <taxon>Deferribacterales</taxon>
        <taxon>Geovibrionaceae</taxon>
        <taxon>Denitrovibrio</taxon>
    </lineage>
</organism>
<dbReference type="GO" id="GO:0045259">
    <property type="term" value="C:proton-transporting ATP synthase complex"/>
    <property type="evidence" value="ECO:0007669"/>
    <property type="project" value="UniProtKB-KW"/>
</dbReference>
<dbReference type="OrthoDB" id="9802471at2"/>
<keyword evidence="2 7" id="KW-0813">Transport</keyword>
<evidence type="ECO:0000313" key="8">
    <source>
        <dbReference type="EMBL" id="ADD67660.1"/>
    </source>
</evidence>
<dbReference type="NCBIfam" id="TIGR01145">
    <property type="entry name" value="ATP_synt_delta"/>
    <property type="match status" value="1"/>
</dbReference>
<gene>
    <name evidence="7" type="primary">atpH</name>
    <name evidence="8" type="ordered locus">Dacet_0881</name>
</gene>
<dbReference type="Pfam" id="PF00213">
    <property type="entry name" value="OSCP"/>
    <property type="match status" value="1"/>
</dbReference>
<dbReference type="RefSeq" id="WP_013010191.1">
    <property type="nucleotide sequence ID" value="NC_013943.1"/>
</dbReference>
<reference evidence="8 9" key="1">
    <citation type="journal article" date="2010" name="Stand. Genomic Sci.">
        <title>Complete genome sequence of Denitrovibrio acetiphilus type strain (N2460).</title>
        <authorList>
            <person name="Kiss H."/>
            <person name="Lang E."/>
            <person name="Lapidus A."/>
            <person name="Copeland A."/>
            <person name="Nolan M."/>
            <person name="Glavina Del Rio T."/>
            <person name="Chen F."/>
            <person name="Lucas S."/>
            <person name="Tice H."/>
            <person name="Cheng J.F."/>
            <person name="Han C."/>
            <person name="Goodwin L."/>
            <person name="Pitluck S."/>
            <person name="Liolios K."/>
            <person name="Pati A."/>
            <person name="Ivanova N."/>
            <person name="Mavromatis K."/>
            <person name="Chen A."/>
            <person name="Palaniappan K."/>
            <person name="Land M."/>
            <person name="Hauser L."/>
            <person name="Chang Y.J."/>
            <person name="Jeffries C.D."/>
            <person name="Detter J.C."/>
            <person name="Brettin T."/>
            <person name="Spring S."/>
            <person name="Rohde M."/>
            <person name="Goker M."/>
            <person name="Woyke T."/>
            <person name="Bristow J."/>
            <person name="Eisen J.A."/>
            <person name="Markowitz V."/>
            <person name="Hugenholtz P."/>
            <person name="Kyrpides N.C."/>
            <person name="Klenk H.P."/>
        </authorList>
    </citation>
    <scope>NUCLEOTIDE SEQUENCE [LARGE SCALE GENOMIC DNA]</scope>
    <source>
        <strain evidence="9">DSM 12809 / NBRC 114555 / N2460</strain>
    </source>
</reference>
<evidence type="ECO:0000256" key="7">
    <source>
        <dbReference type="HAMAP-Rule" id="MF_01416"/>
    </source>
</evidence>
<evidence type="ECO:0000313" key="9">
    <source>
        <dbReference type="Proteomes" id="UP000002012"/>
    </source>
</evidence>